<evidence type="ECO:0000256" key="1">
    <source>
        <dbReference type="SAM" id="MobiDB-lite"/>
    </source>
</evidence>
<reference evidence="4 5" key="1">
    <citation type="journal article" date="2018" name="J. Allergy Clin. Immunol.">
        <title>High-quality assembly of Dermatophagoides pteronyssinus genome and transcriptome reveals a wide range of novel allergens.</title>
        <authorList>
            <person name="Liu X.Y."/>
            <person name="Yang K.Y."/>
            <person name="Wang M.Q."/>
            <person name="Kwok J.S."/>
            <person name="Zeng X."/>
            <person name="Yang Z."/>
            <person name="Xiao X.J."/>
            <person name="Lau C.P."/>
            <person name="Li Y."/>
            <person name="Huang Z.M."/>
            <person name="Ba J.G."/>
            <person name="Yim A.K."/>
            <person name="Ouyang C.Y."/>
            <person name="Ngai S.M."/>
            <person name="Chan T.F."/>
            <person name="Leung E.L."/>
            <person name="Liu L."/>
            <person name="Liu Z.G."/>
            <person name="Tsui S.K."/>
        </authorList>
    </citation>
    <scope>NUCLEOTIDE SEQUENCE [LARGE SCALE GENOMIC DNA]</scope>
    <source>
        <strain evidence="4">Derp</strain>
    </source>
</reference>
<protein>
    <submittedName>
        <fullName evidence="4">Uncharacterized protein</fullName>
    </submittedName>
</protein>
<evidence type="ECO:0000313" key="4">
    <source>
        <dbReference type="EMBL" id="KAH9427005.1"/>
    </source>
</evidence>
<name>A0ABQ8JWZ2_DERPT</name>
<dbReference type="InterPro" id="IPR041588">
    <property type="entry name" value="Integrase_H2C2"/>
</dbReference>
<comment type="caution">
    <text evidence="4">The sequence shown here is derived from an EMBL/GenBank/DDBJ whole genome shotgun (WGS) entry which is preliminary data.</text>
</comment>
<evidence type="ECO:0000259" key="2">
    <source>
        <dbReference type="Pfam" id="PF12384"/>
    </source>
</evidence>
<feature type="compositionally biased region" description="Polar residues" evidence="1">
    <location>
        <begin position="150"/>
        <end position="178"/>
    </location>
</feature>
<keyword evidence="5" id="KW-1185">Reference proteome</keyword>
<dbReference type="Proteomes" id="UP000887458">
    <property type="component" value="Unassembled WGS sequence"/>
</dbReference>
<gene>
    <name evidence="4" type="ORF">DERP_014982</name>
</gene>
<accession>A0ABQ8JWZ2</accession>
<feature type="domain" description="Integrase zinc-binding" evidence="3">
    <location>
        <begin position="902"/>
        <end position="955"/>
    </location>
</feature>
<dbReference type="CDD" id="cd00303">
    <property type="entry name" value="retropepsin_like"/>
    <property type="match status" value="1"/>
</dbReference>
<dbReference type="PANTHER" id="PTHR47331">
    <property type="entry name" value="PHD-TYPE DOMAIN-CONTAINING PROTEIN"/>
    <property type="match status" value="1"/>
</dbReference>
<evidence type="ECO:0000313" key="5">
    <source>
        <dbReference type="Proteomes" id="UP000887458"/>
    </source>
</evidence>
<feature type="compositionally biased region" description="Low complexity" evidence="1">
    <location>
        <begin position="494"/>
        <end position="518"/>
    </location>
</feature>
<sequence length="1032" mass="116768">MSDDPDIQFSVDDLVAQRKIYRTKITKMFNQLSVLGTMPEIDTASSLYSDYEDIILELEEHNVIDDNVHMDKLKQILKFINLYVQIDDQTSQNISSSYLFNQCQQTINELNKMTTTFSAAFGLICKLQAKLDSSSLAPSTPISMNPEANVGSNRSSTPLSGSTANANPNRSPTPDNIANNSIVVANRSMQNIQPLLRLSPISTSQSPPINNVLNHGHPMKVKAEDMPKFNGSAIQWPEFKDAALELIVNNTLIPTANSKFRRLFSALPLEAQTRIRNQRENPNFATIFNILDKFYGSPAIIIKELTSKIYSLPYLRLDAGPSLYAKYYDLLLNVRSIKLNEGDARTILSHVLNKMDVEHRRRAFQQTDNSNEQEYITLANVEEYFRKITTTDILINQVTTSNVNNKINRPLESHKTLVTSSSNDSNLTCIFCQQHHRHSLCPTSVDEKFEVLKKERRCFKCTNKNHGSRECNRTYICHKCKGNHITFLCRTNQSTTPSSSSSSSVGTSQSSSSSNPSSETIIENQSVNTALAKTGGSSQYLQTLTTKINNIKTRVIFDGGSELSFISNKLVKLLNLPKFKSVPIRINGYGGHHGRLIGHHFTIIKLPDRDGNITEIKLIIDDTVCHFKFNVLPTMIQSYVNKVFNIDFNDENIPTDILFGNSDINRLKVLAMDKNFGSLIIGKTSLGYIVHGQTDDAKSMVVGCLTENHDLPIESMIQINKTILVSDSKVNVQRLTNDINKYPQCVAVHLYNIRNKIDAIHWVAGKRNPSDFLTRGASPEQLMDIQVLNIELLQEIYSETNQCSSLLINISNKIQSDIIINQSLTYEKWIELAKQHICQITDQSLDPLTMLIRLNQQYFIDEINKFPNVYLDDNCVIRCNTRLDNSDLDFDCKNPIFIPKSSFLEALVTKIHQNIGHGSLYRTMCEFRETYFTPKLRQMVKKLINKCTICQINKAKPWEALIKSTKRALYGIVWRKELNSENFRTILYELAVHLCKKSGLYPFEGGGIAAELVKIAWKNSKILDGANINVIW</sequence>
<dbReference type="Pfam" id="PF17921">
    <property type="entry name" value="Integrase_H2C2"/>
    <property type="match status" value="1"/>
</dbReference>
<dbReference type="Pfam" id="PF03564">
    <property type="entry name" value="DUF1759"/>
    <property type="match status" value="1"/>
</dbReference>
<dbReference type="InterPro" id="IPR021109">
    <property type="entry name" value="Peptidase_aspartic_dom_sf"/>
</dbReference>
<feature type="region of interest" description="Disordered" evidence="1">
    <location>
        <begin position="136"/>
        <end position="178"/>
    </location>
</feature>
<dbReference type="Gene3D" id="1.10.340.70">
    <property type="match status" value="1"/>
</dbReference>
<evidence type="ECO:0000259" key="3">
    <source>
        <dbReference type="Pfam" id="PF17921"/>
    </source>
</evidence>
<dbReference type="InterPro" id="IPR024650">
    <property type="entry name" value="Peptidase_A2B"/>
</dbReference>
<feature type="domain" description="Peptidase A2B Ty3 transposon peptidase" evidence="2">
    <location>
        <begin position="545"/>
        <end position="591"/>
    </location>
</feature>
<proteinExistence type="predicted"/>
<dbReference type="EMBL" id="NJHN03000006">
    <property type="protein sequence ID" value="KAH9427005.1"/>
    <property type="molecule type" value="Genomic_DNA"/>
</dbReference>
<dbReference type="Pfam" id="PF12384">
    <property type="entry name" value="Peptidase_A2B"/>
    <property type="match status" value="1"/>
</dbReference>
<feature type="region of interest" description="Disordered" evidence="1">
    <location>
        <begin position="494"/>
        <end position="520"/>
    </location>
</feature>
<reference evidence="4 5" key="2">
    <citation type="journal article" date="2022" name="Mol. Biol. Evol.">
        <title>Comparative Genomics Reveals Insights into the Divergent Evolution of Astigmatic Mites and Household Pest Adaptations.</title>
        <authorList>
            <person name="Xiong Q."/>
            <person name="Wan A.T."/>
            <person name="Liu X."/>
            <person name="Fung C.S."/>
            <person name="Xiao X."/>
            <person name="Malainual N."/>
            <person name="Hou J."/>
            <person name="Wang L."/>
            <person name="Wang M."/>
            <person name="Yang K.Y."/>
            <person name="Cui Y."/>
            <person name="Leung E.L."/>
            <person name="Nong W."/>
            <person name="Shin S.K."/>
            <person name="Au S.W."/>
            <person name="Jeong K.Y."/>
            <person name="Chew F.T."/>
            <person name="Hui J.H."/>
            <person name="Leung T.F."/>
            <person name="Tungtrongchitr A."/>
            <person name="Zhong N."/>
            <person name="Liu Z."/>
            <person name="Tsui S.K."/>
        </authorList>
    </citation>
    <scope>NUCLEOTIDE SEQUENCE [LARGE SCALE GENOMIC DNA]</scope>
    <source>
        <strain evidence="4">Derp</strain>
    </source>
</reference>
<organism evidence="4 5">
    <name type="scientific">Dermatophagoides pteronyssinus</name>
    <name type="common">European house dust mite</name>
    <dbReference type="NCBI Taxonomy" id="6956"/>
    <lineage>
        <taxon>Eukaryota</taxon>
        <taxon>Metazoa</taxon>
        <taxon>Ecdysozoa</taxon>
        <taxon>Arthropoda</taxon>
        <taxon>Chelicerata</taxon>
        <taxon>Arachnida</taxon>
        <taxon>Acari</taxon>
        <taxon>Acariformes</taxon>
        <taxon>Sarcoptiformes</taxon>
        <taxon>Astigmata</taxon>
        <taxon>Psoroptidia</taxon>
        <taxon>Analgoidea</taxon>
        <taxon>Pyroglyphidae</taxon>
        <taxon>Dermatophagoidinae</taxon>
        <taxon>Dermatophagoides</taxon>
    </lineage>
</organism>
<dbReference type="Gene3D" id="2.40.70.10">
    <property type="entry name" value="Acid Proteases"/>
    <property type="match status" value="1"/>
</dbReference>
<dbReference type="InterPro" id="IPR005312">
    <property type="entry name" value="DUF1759"/>
</dbReference>